<keyword evidence="3" id="KW-1185">Reference proteome</keyword>
<evidence type="ECO:0000313" key="2">
    <source>
        <dbReference type="EMBL" id="GJS99274.1"/>
    </source>
</evidence>
<feature type="chain" id="PRO_5047360801" evidence="1">
    <location>
        <begin position="18"/>
        <end position="271"/>
    </location>
</feature>
<organism evidence="2 3">
    <name type="scientific">Tanacetum coccineum</name>
    <dbReference type="NCBI Taxonomy" id="301880"/>
    <lineage>
        <taxon>Eukaryota</taxon>
        <taxon>Viridiplantae</taxon>
        <taxon>Streptophyta</taxon>
        <taxon>Embryophyta</taxon>
        <taxon>Tracheophyta</taxon>
        <taxon>Spermatophyta</taxon>
        <taxon>Magnoliopsida</taxon>
        <taxon>eudicotyledons</taxon>
        <taxon>Gunneridae</taxon>
        <taxon>Pentapetalae</taxon>
        <taxon>asterids</taxon>
        <taxon>campanulids</taxon>
        <taxon>Asterales</taxon>
        <taxon>Asteraceae</taxon>
        <taxon>Asteroideae</taxon>
        <taxon>Anthemideae</taxon>
        <taxon>Anthemidinae</taxon>
        <taxon>Tanacetum</taxon>
    </lineage>
</organism>
<dbReference type="Proteomes" id="UP001151760">
    <property type="component" value="Unassembled WGS sequence"/>
</dbReference>
<evidence type="ECO:0000313" key="3">
    <source>
        <dbReference type="Proteomes" id="UP001151760"/>
    </source>
</evidence>
<sequence>MFVSAVLVYLLYGSAGGHVITAAGGRSYKENSRFKRKVATDVDIRLQVYGLMLMECGLNKRDIMVTDGWLPIVSAGRLYGSCWSSDALGSWLCDVMACKGSDAHDDGDLFCSKSETSYASDRDSYNVLDHQDIIGSFTVPSGLIHPKWRTKVTTIEESKELTSLSLDELIGNLKVHEMIIKKDFEIVKAKGERRSLALKDKRVFDFRKLVIPLKMAKSCLIKEKYWGYHESESRFDDFAIKSYWEGIDKGIMQCGVTFGNYSGLFNIESEK</sequence>
<protein>
    <submittedName>
        <fullName evidence="2">Uncharacterized protein</fullName>
    </submittedName>
</protein>
<feature type="signal peptide" evidence="1">
    <location>
        <begin position="1"/>
        <end position="17"/>
    </location>
</feature>
<reference evidence="2" key="2">
    <citation type="submission" date="2022-01" db="EMBL/GenBank/DDBJ databases">
        <authorList>
            <person name="Yamashiro T."/>
            <person name="Shiraishi A."/>
            <person name="Satake H."/>
            <person name="Nakayama K."/>
        </authorList>
    </citation>
    <scope>NUCLEOTIDE SEQUENCE</scope>
</reference>
<keyword evidence="1" id="KW-0732">Signal</keyword>
<gene>
    <name evidence="2" type="ORF">Tco_0820444</name>
</gene>
<comment type="caution">
    <text evidence="2">The sequence shown here is derived from an EMBL/GenBank/DDBJ whole genome shotgun (WGS) entry which is preliminary data.</text>
</comment>
<evidence type="ECO:0000256" key="1">
    <source>
        <dbReference type="SAM" id="SignalP"/>
    </source>
</evidence>
<dbReference type="EMBL" id="BQNB010012107">
    <property type="protein sequence ID" value="GJS99274.1"/>
    <property type="molecule type" value="Genomic_DNA"/>
</dbReference>
<name>A0ABQ5A9G6_9ASTR</name>
<accession>A0ABQ5A9G6</accession>
<proteinExistence type="predicted"/>
<reference evidence="2" key="1">
    <citation type="journal article" date="2022" name="Int. J. Mol. Sci.">
        <title>Draft Genome of Tanacetum Coccineum: Genomic Comparison of Closely Related Tanacetum-Family Plants.</title>
        <authorList>
            <person name="Yamashiro T."/>
            <person name="Shiraishi A."/>
            <person name="Nakayama K."/>
            <person name="Satake H."/>
        </authorList>
    </citation>
    <scope>NUCLEOTIDE SEQUENCE</scope>
</reference>